<dbReference type="PANTHER" id="PTHR11717:SF7">
    <property type="entry name" value="LOW MOLECULAR WEIGHT PHOSPHOTYROSINE PROTEIN PHOSPHATASE"/>
    <property type="match status" value="1"/>
</dbReference>
<evidence type="ECO:0000256" key="7">
    <source>
        <dbReference type="ARBA" id="ARBA00051722"/>
    </source>
</evidence>
<evidence type="ECO:0000313" key="11">
    <source>
        <dbReference type="Proteomes" id="UP001202479"/>
    </source>
</evidence>
<keyword evidence="4" id="KW-0963">Cytoplasm</keyword>
<dbReference type="GO" id="GO:0004726">
    <property type="term" value="F:non-membrane spanning protein tyrosine phosphatase activity"/>
    <property type="evidence" value="ECO:0007669"/>
    <property type="project" value="InterPro"/>
</dbReference>
<comment type="catalytic activity">
    <reaction evidence="7">
        <text>O-phospho-L-tyrosyl-[protein] + H2O = L-tyrosyl-[protein] + phosphate</text>
        <dbReference type="Rhea" id="RHEA:10684"/>
        <dbReference type="Rhea" id="RHEA-COMP:10136"/>
        <dbReference type="Rhea" id="RHEA-COMP:20101"/>
        <dbReference type="ChEBI" id="CHEBI:15377"/>
        <dbReference type="ChEBI" id="CHEBI:43474"/>
        <dbReference type="ChEBI" id="CHEBI:46858"/>
        <dbReference type="ChEBI" id="CHEBI:61978"/>
        <dbReference type="EC" id="3.1.3.48"/>
    </reaction>
</comment>
<dbReference type="GO" id="GO:0005737">
    <property type="term" value="C:cytoplasm"/>
    <property type="evidence" value="ECO:0007669"/>
    <property type="project" value="UniProtKB-SubCell"/>
</dbReference>
<dbReference type="InterPro" id="IPR017867">
    <property type="entry name" value="Tyr_phospatase_low_mol_wt"/>
</dbReference>
<dbReference type="PANTHER" id="PTHR11717">
    <property type="entry name" value="LOW MOLECULAR WEIGHT PROTEIN TYROSINE PHOSPHATASE"/>
    <property type="match status" value="1"/>
</dbReference>
<name>A0AAI9WWF7_9ASCO</name>
<gene>
    <name evidence="10" type="ORF">KGF56_004575</name>
</gene>
<feature type="active site" evidence="8">
    <location>
        <position position="24"/>
    </location>
</feature>
<dbReference type="InterPro" id="IPR050438">
    <property type="entry name" value="LMW_PTPase"/>
</dbReference>
<dbReference type="RefSeq" id="XP_049178441.1">
    <property type="nucleotide sequence ID" value="XM_049326029.1"/>
</dbReference>
<feature type="domain" description="Phosphotyrosine protein phosphatase I" evidence="9">
    <location>
        <begin position="12"/>
        <end position="162"/>
    </location>
</feature>
<sequence length="168" mass="19482">MAPSFHPRDRQLSVAFVCLGNICRSPMAEAVFRHKVKELGYSYYFKTIDSFGTTRWHTGESPDARTVQTCRKNGVPIEHQAQEISLKDFDRFDYILAMDETNLRDLRQMQPIYSDSIVELFGKWRSNSQFNKVVGDPYYGGISGFEYNFQQLGHFSEEFLLREVGTLD</sequence>
<comment type="subcellular location">
    <subcellularLocation>
        <location evidence="2">Cytoplasm</location>
    </subcellularLocation>
</comment>
<dbReference type="SMART" id="SM00226">
    <property type="entry name" value="LMWPc"/>
    <property type="match status" value="1"/>
</dbReference>
<dbReference type="AlphaFoldDB" id="A0AAI9WWF7"/>
<proteinExistence type="inferred from homology"/>
<comment type="catalytic activity">
    <reaction evidence="1">
        <text>a phosphate monoester + H2O = an alcohol + phosphate</text>
        <dbReference type="Rhea" id="RHEA:15017"/>
        <dbReference type="ChEBI" id="CHEBI:15377"/>
        <dbReference type="ChEBI" id="CHEBI:30879"/>
        <dbReference type="ChEBI" id="CHEBI:43474"/>
        <dbReference type="ChEBI" id="CHEBI:67140"/>
        <dbReference type="EC" id="3.1.3.2"/>
    </reaction>
</comment>
<evidence type="ECO:0000256" key="6">
    <source>
        <dbReference type="ARBA" id="ARBA00022912"/>
    </source>
</evidence>
<keyword evidence="6" id="KW-0904">Protein phosphatase</keyword>
<accession>A0AAI9WWF7</accession>
<dbReference type="PRINTS" id="PR00720">
    <property type="entry name" value="MAMMALPTPASE"/>
</dbReference>
<dbReference type="FunFam" id="3.40.50.2300:FF:000105">
    <property type="entry name" value="Low molecular weight phosphotyrosine protein"/>
    <property type="match status" value="1"/>
</dbReference>
<dbReference type="GO" id="GO:0003993">
    <property type="term" value="F:acid phosphatase activity"/>
    <property type="evidence" value="ECO:0007669"/>
    <property type="project" value="UniProtKB-EC"/>
</dbReference>
<feature type="active site" description="Nucleophile" evidence="8">
    <location>
        <position position="18"/>
    </location>
</feature>
<evidence type="ECO:0000256" key="1">
    <source>
        <dbReference type="ARBA" id="ARBA00000032"/>
    </source>
</evidence>
<dbReference type="InterPro" id="IPR036196">
    <property type="entry name" value="Ptyr_pPase_sf"/>
</dbReference>
<evidence type="ECO:0000313" key="10">
    <source>
        <dbReference type="EMBL" id="KAI3402694.1"/>
    </source>
</evidence>
<dbReference type="GeneID" id="73382190"/>
<evidence type="ECO:0000256" key="8">
    <source>
        <dbReference type="PIRSR" id="PIRSR617867-1"/>
    </source>
</evidence>
<comment type="similarity">
    <text evidence="3">Belongs to the low molecular weight phosphotyrosine protein phosphatase family.</text>
</comment>
<dbReference type="SUPFAM" id="SSF52788">
    <property type="entry name" value="Phosphotyrosine protein phosphatases I"/>
    <property type="match status" value="1"/>
</dbReference>
<dbReference type="Proteomes" id="UP001202479">
    <property type="component" value="Unassembled WGS sequence"/>
</dbReference>
<protein>
    <submittedName>
        <fullName evidence="10">Stp1</fullName>
    </submittedName>
</protein>
<evidence type="ECO:0000256" key="3">
    <source>
        <dbReference type="ARBA" id="ARBA00011063"/>
    </source>
</evidence>
<dbReference type="Pfam" id="PF01451">
    <property type="entry name" value="LMWPc"/>
    <property type="match status" value="1"/>
</dbReference>
<keyword evidence="5" id="KW-0378">Hydrolase</keyword>
<dbReference type="CDD" id="cd16343">
    <property type="entry name" value="LMWPTP"/>
    <property type="match status" value="1"/>
</dbReference>
<dbReference type="EMBL" id="JAHUZD010000142">
    <property type="protein sequence ID" value="KAI3402694.1"/>
    <property type="molecule type" value="Genomic_DNA"/>
</dbReference>
<reference evidence="10" key="1">
    <citation type="journal article" date="2022" name="DNA Res.">
        <title>Genome analysis of five recently described species of the CUG-Ser clade uncovers Candida theae as a new hybrid lineage with pathogenic potential in the Candida parapsilosis species complex.</title>
        <authorList>
            <person name="Mixao V."/>
            <person name="Del Olmo V."/>
            <person name="Hegedusova E."/>
            <person name="Saus E."/>
            <person name="Pryszcz L."/>
            <person name="Cillingova A."/>
            <person name="Nosek J."/>
            <person name="Gabaldon T."/>
        </authorList>
    </citation>
    <scope>NUCLEOTIDE SEQUENCE</scope>
    <source>
        <strain evidence="10">CBS 10844</strain>
    </source>
</reference>
<organism evidence="10 11">
    <name type="scientific">Candida oxycetoniae</name>
    <dbReference type="NCBI Taxonomy" id="497107"/>
    <lineage>
        <taxon>Eukaryota</taxon>
        <taxon>Fungi</taxon>
        <taxon>Dikarya</taxon>
        <taxon>Ascomycota</taxon>
        <taxon>Saccharomycotina</taxon>
        <taxon>Pichiomycetes</taxon>
        <taxon>Debaryomycetaceae</taxon>
        <taxon>Candida/Lodderomyces clade</taxon>
        <taxon>Candida</taxon>
    </lineage>
</organism>
<evidence type="ECO:0000256" key="5">
    <source>
        <dbReference type="ARBA" id="ARBA00022801"/>
    </source>
</evidence>
<dbReference type="InterPro" id="IPR002115">
    <property type="entry name" value="Tyr_Pase_low_mol_wt_mml"/>
</dbReference>
<keyword evidence="11" id="KW-1185">Reference proteome</keyword>
<dbReference type="PRINTS" id="PR00719">
    <property type="entry name" value="LMWPTPASE"/>
</dbReference>
<evidence type="ECO:0000259" key="9">
    <source>
        <dbReference type="SMART" id="SM00226"/>
    </source>
</evidence>
<dbReference type="InterPro" id="IPR023485">
    <property type="entry name" value="Ptyr_pPase"/>
</dbReference>
<evidence type="ECO:0000256" key="2">
    <source>
        <dbReference type="ARBA" id="ARBA00004496"/>
    </source>
</evidence>
<feature type="active site" description="Proton donor" evidence="8">
    <location>
        <position position="136"/>
    </location>
</feature>
<dbReference type="Gene3D" id="3.40.50.2300">
    <property type="match status" value="1"/>
</dbReference>
<evidence type="ECO:0000256" key="4">
    <source>
        <dbReference type="ARBA" id="ARBA00022490"/>
    </source>
</evidence>
<comment type="caution">
    <text evidence="10">The sequence shown here is derived from an EMBL/GenBank/DDBJ whole genome shotgun (WGS) entry which is preliminary data.</text>
</comment>